<proteinExistence type="predicted"/>
<dbReference type="GO" id="GO:0007165">
    <property type="term" value="P:signal transduction"/>
    <property type="evidence" value="ECO:0007669"/>
    <property type="project" value="UniProtKB-KW"/>
</dbReference>
<feature type="transmembrane region" description="Helical" evidence="8">
    <location>
        <begin position="68"/>
        <end position="90"/>
    </location>
</feature>
<evidence type="ECO:0000256" key="8">
    <source>
        <dbReference type="SAM" id="Phobius"/>
    </source>
</evidence>
<dbReference type="GO" id="GO:0050909">
    <property type="term" value="P:sensory perception of taste"/>
    <property type="evidence" value="ECO:0007669"/>
    <property type="project" value="InterPro"/>
</dbReference>
<dbReference type="GO" id="GO:0030424">
    <property type="term" value="C:axon"/>
    <property type="evidence" value="ECO:0007669"/>
    <property type="project" value="TreeGrafter"/>
</dbReference>
<comment type="caution">
    <text evidence="9">The sequence shown here is derived from an EMBL/GenBank/DDBJ whole genome shotgun (WGS) entry which is preliminary data.</text>
</comment>
<evidence type="ECO:0000256" key="2">
    <source>
        <dbReference type="ARBA" id="ARBA00022475"/>
    </source>
</evidence>
<dbReference type="GO" id="GO:0005886">
    <property type="term" value="C:plasma membrane"/>
    <property type="evidence" value="ECO:0007669"/>
    <property type="project" value="UniProtKB-SubCell"/>
</dbReference>
<accession>A0A9P0PLR6</accession>
<name>A0A9P0PLR6_ACAOB</name>
<evidence type="ECO:0000256" key="5">
    <source>
        <dbReference type="ARBA" id="ARBA00023136"/>
    </source>
</evidence>
<dbReference type="GO" id="GO:0007635">
    <property type="term" value="P:chemosensory behavior"/>
    <property type="evidence" value="ECO:0007669"/>
    <property type="project" value="TreeGrafter"/>
</dbReference>
<keyword evidence="10" id="KW-1185">Reference proteome</keyword>
<evidence type="ECO:0000256" key="7">
    <source>
        <dbReference type="ARBA" id="ARBA00023224"/>
    </source>
</evidence>
<keyword evidence="2" id="KW-1003">Cell membrane</keyword>
<dbReference type="GO" id="GO:0043025">
    <property type="term" value="C:neuronal cell body"/>
    <property type="evidence" value="ECO:0007669"/>
    <property type="project" value="TreeGrafter"/>
</dbReference>
<keyword evidence="3 8" id="KW-0812">Transmembrane</keyword>
<dbReference type="Proteomes" id="UP001152888">
    <property type="component" value="Unassembled WGS sequence"/>
</dbReference>
<dbReference type="AlphaFoldDB" id="A0A9P0PLR6"/>
<evidence type="ECO:0000256" key="6">
    <source>
        <dbReference type="ARBA" id="ARBA00023170"/>
    </source>
</evidence>
<keyword evidence="6" id="KW-0675">Receptor</keyword>
<dbReference type="GO" id="GO:0008049">
    <property type="term" value="P:male courtship behavior"/>
    <property type="evidence" value="ECO:0007669"/>
    <property type="project" value="TreeGrafter"/>
</dbReference>
<dbReference type="EMBL" id="CAKOFQ010007095">
    <property type="protein sequence ID" value="CAH1990659.1"/>
    <property type="molecule type" value="Genomic_DNA"/>
</dbReference>
<keyword evidence="4 8" id="KW-1133">Transmembrane helix</keyword>
<feature type="transmembrane region" description="Helical" evidence="8">
    <location>
        <begin position="41"/>
        <end position="62"/>
    </location>
</feature>
<dbReference type="PANTHER" id="PTHR21143:SF104">
    <property type="entry name" value="GUSTATORY RECEPTOR 8A-RELATED"/>
    <property type="match status" value="1"/>
</dbReference>
<comment type="subcellular location">
    <subcellularLocation>
        <location evidence="1">Cell membrane</location>
        <topology evidence="1">Multi-pass membrane protein</topology>
    </subcellularLocation>
</comment>
<reference evidence="9" key="1">
    <citation type="submission" date="2022-03" db="EMBL/GenBank/DDBJ databases">
        <authorList>
            <person name="Sayadi A."/>
        </authorList>
    </citation>
    <scope>NUCLEOTIDE SEQUENCE</scope>
</reference>
<protein>
    <submittedName>
        <fullName evidence="9">Uncharacterized protein</fullName>
    </submittedName>
</protein>
<gene>
    <name evidence="9" type="ORF">ACAOBT_LOCUS19804</name>
</gene>
<dbReference type="GO" id="GO:0030425">
    <property type="term" value="C:dendrite"/>
    <property type="evidence" value="ECO:0007669"/>
    <property type="project" value="TreeGrafter"/>
</dbReference>
<evidence type="ECO:0000313" key="9">
    <source>
        <dbReference type="EMBL" id="CAH1990659.1"/>
    </source>
</evidence>
<keyword evidence="5 8" id="KW-0472">Membrane</keyword>
<evidence type="ECO:0000256" key="1">
    <source>
        <dbReference type="ARBA" id="ARBA00004651"/>
    </source>
</evidence>
<dbReference type="PANTHER" id="PTHR21143">
    <property type="entry name" value="INVERTEBRATE GUSTATORY RECEPTOR"/>
    <property type="match status" value="1"/>
</dbReference>
<dbReference type="InterPro" id="IPR013604">
    <property type="entry name" value="7TM_chemorcpt"/>
</dbReference>
<organism evidence="9 10">
    <name type="scientific">Acanthoscelides obtectus</name>
    <name type="common">Bean weevil</name>
    <name type="synonym">Bruchus obtectus</name>
    <dbReference type="NCBI Taxonomy" id="200917"/>
    <lineage>
        <taxon>Eukaryota</taxon>
        <taxon>Metazoa</taxon>
        <taxon>Ecdysozoa</taxon>
        <taxon>Arthropoda</taxon>
        <taxon>Hexapoda</taxon>
        <taxon>Insecta</taxon>
        <taxon>Pterygota</taxon>
        <taxon>Neoptera</taxon>
        <taxon>Endopterygota</taxon>
        <taxon>Coleoptera</taxon>
        <taxon>Polyphaga</taxon>
        <taxon>Cucujiformia</taxon>
        <taxon>Chrysomeloidea</taxon>
        <taxon>Chrysomelidae</taxon>
        <taxon>Bruchinae</taxon>
        <taxon>Bruchini</taxon>
        <taxon>Acanthoscelides</taxon>
    </lineage>
</organism>
<sequence>MFLTYARNVINSRCFSSMLEDVCSAYNFDSNIISAKIRYKAWAIPMGLQLFNMIICLCIAVVTQSLKVTTVITISSTSVYATMIALLLCFKQTYKNINRRLEKINVSQNGLDDSEFTRRMTLQGVYYKKMKSAVHCFNKFFGFSIFLLLGSIIFSALGWLSLVIFSDTPFLVHVTVMPVNVLTSITIIFCYDSVLEEAERSIFISLTLFEKLPWKSPKRKEVSAFMEICKEYAPVFTVLGLFRINRTTMLGLVNIISTYLIVLIQSRKT</sequence>
<evidence type="ECO:0000313" key="10">
    <source>
        <dbReference type="Proteomes" id="UP001152888"/>
    </source>
</evidence>
<evidence type="ECO:0000256" key="3">
    <source>
        <dbReference type="ARBA" id="ARBA00022692"/>
    </source>
</evidence>
<feature type="transmembrane region" description="Helical" evidence="8">
    <location>
        <begin position="249"/>
        <end position="266"/>
    </location>
</feature>
<feature type="transmembrane region" description="Helical" evidence="8">
    <location>
        <begin position="140"/>
        <end position="164"/>
    </location>
</feature>
<dbReference type="Pfam" id="PF08395">
    <property type="entry name" value="7tm_7"/>
    <property type="match status" value="1"/>
</dbReference>
<keyword evidence="7" id="KW-0807">Transducer</keyword>
<dbReference type="OrthoDB" id="6761678at2759"/>
<evidence type="ECO:0000256" key="4">
    <source>
        <dbReference type="ARBA" id="ARBA00022989"/>
    </source>
</evidence>